<keyword evidence="4" id="KW-0808">Transferase</keyword>
<dbReference type="SUPFAM" id="SSF52058">
    <property type="entry name" value="L domain-like"/>
    <property type="match status" value="2"/>
</dbReference>
<evidence type="ECO:0000256" key="2">
    <source>
        <dbReference type="ARBA" id="ARBA00022527"/>
    </source>
</evidence>
<keyword evidence="8" id="KW-0067">ATP-binding</keyword>
<feature type="transmembrane region" description="Helical" evidence="12">
    <location>
        <begin position="1024"/>
        <end position="1047"/>
    </location>
</feature>
<keyword evidence="2" id="KW-0723">Serine/threonine-protein kinase</keyword>
<evidence type="ECO:0000256" key="9">
    <source>
        <dbReference type="ARBA" id="ARBA00023136"/>
    </source>
</evidence>
<evidence type="ECO:0000256" key="11">
    <source>
        <dbReference type="ARBA" id="ARBA00048679"/>
    </source>
</evidence>
<accession>A0A0S4J2M0</accession>
<dbReference type="InterPro" id="IPR051420">
    <property type="entry name" value="Ser_Thr_Kinases_DiverseReg"/>
</dbReference>
<keyword evidence="12" id="KW-1133">Transmembrane helix</keyword>
<evidence type="ECO:0000256" key="12">
    <source>
        <dbReference type="SAM" id="Phobius"/>
    </source>
</evidence>
<dbReference type="FunFam" id="3.80.10.10:FF:000095">
    <property type="entry name" value="LRR receptor-like serine/threonine-protein kinase GSO1"/>
    <property type="match status" value="1"/>
</dbReference>
<dbReference type="InterPro" id="IPR001611">
    <property type="entry name" value="Leu-rich_rpt"/>
</dbReference>
<comment type="catalytic activity">
    <reaction evidence="11">
        <text>L-seryl-[protein] + ATP = O-phospho-L-seryl-[protein] + ADP + H(+)</text>
        <dbReference type="Rhea" id="RHEA:17989"/>
        <dbReference type="Rhea" id="RHEA-COMP:9863"/>
        <dbReference type="Rhea" id="RHEA-COMP:11604"/>
        <dbReference type="ChEBI" id="CHEBI:15378"/>
        <dbReference type="ChEBI" id="CHEBI:29999"/>
        <dbReference type="ChEBI" id="CHEBI:30616"/>
        <dbReference type="ChEBI" id="CHEBI:83421"/>
        <dbReference type="ChEBI" id="CHEBI:456216"/>
        <dbReference type="EC" id="2.7.11.1"/>
    </reaction>
</comment>
<feature type="transmembrane region" description="Helical" evidence="12">
    <location>
        <begin position="875"/>
        <end position="897"/>
    </location>
</feature>
<dbReference type="Gene3D" id="3.80.10.10">
    <property type="entry name" value="Ribonuclease Inhibitor"/>
    <property type="match status" value="3"/>
</dbReference>
<feature type="transmembrane region" description="Helical" evidence="12">
    <location>
        <begin position="1059"/>
        <end position="1080"/>
    </location>
</feature>
<evidence type="ECO:0000256" key="7">
    <source>
        <dbReference type="ARBA" id="ARBA00022777"/>
    </source>
</evidence>
<reference evidence="14" key="1">
    <citation type="submission" date="2015-09" db="EMBL/GenBank/DDBJ databases">
        <authorList>
            <consortium name="Pathogen Informatics"/>
        </authorList>
    </citation>
    <scope>NUCLEOTIDE SEQUENCE [LARGE SCALE GENOMIC DNA]</scope>
    <source>
        <strain evidence="14">Lake Konstanz</strain>
    </source>
</reference>
<dbReference type="EC" id="2.7.11.1" evidence="1"/>
<dbReference type="EMBL" id="CYKH01000825">
    <property type="protein sequence ID" value="CUG46229.1"/>
    <property type="molecule type" value="Genomic_DNA"/>
</dbReference>
<gene>
    <name evidence="13" type="ORF">BSAL_79740</name>
</gene>
<evidence type="ECO:0000256" key="4">
    <source>
        <dbReference type="ARBA" id="ARBA00022679"/>
    </source>
</evidence>
<dbReference type="OrthoDB" id="5917255at2759"/>
<feature type="non-terminal residue" evidence="13">
    <location>
        <position position="1"/>
    </location>
</feature>
<dbReference type="AlphaFoldDB" id="A0A0S4J2M0"/>
<feature type="transmembrane region" description="Helical" evidence="12">
    <location>
        <begin position="903"/>
        <end position="926"/>
    </location>
</feature>
<comment type="catalytic activity">
    <reaction evidence="10">
        <text>L-threonyl-[protein] + ATP = O-phospho-L-threonyl-[protein] + ADP + H(+)</text>
        <dbReference type="Rhea" id="RHEA:46608"/>
        <dbReference type="Rhea" id="RHEA-COMP:11060"/>
        <dbReference type="Rhea" id="RHEA-COMP:11605"/>
        <dbReference type="ChEBI" id="CHEBI:15378"/>
        <dbReference type="ChEBI" id="CHEBI:30013"/>
        <dbReference type="ChEBI" id="CHEBI:30616"/>
        <dbReference type="ChEBI" id="CHEBI:61977"/>
        <dbReference type="ChEBI" id="CHEBI:456216"/>
        <dbReference type="EC" id="2.7.11.1"/>
    </reaction>
</comment>
<keyword evidence="3" id="KW-0433">Leucine-rich repeat</keyword>
<keyword evidence="12" id="KW-0812">Transmembrane</keyword>
<evidence type="ECO:0000256" key="10">
    <source>
        <dbReference type="ARBA" id="ARBA00047899"/>
    </source>
</evidence>
<evidence type="ECO:0000256" key="6">
    <source>
        <dbReference type="ARBA" id="ARBA00022741"/>
    </source>
</evidence>
<evidence type="ECO:0000313" key="14">
    <source>
        <dbReference type="Proteomes" id="UP000051952"/>
    </source>
</evidence>
<evidence type="ECO:0000256" key="1">
    <source>
        <dbReference type="ARBA" id="ARBA00012513"/>
    </source>
</evidence>
<proteinExistence type="predicted"/>
<dbReference type="VEuPathDB" id="TriTrypDB:BSAL_79740"/>
<sequence length="1220" mass="132521">VCTFAGVTCSSGDVTGIELAGSRLSGTLPERLGELHQMTHFNISGNQVTGTLPRALSNWTMLVQFVIFNNQFSGTLPPAYRTWAAITTFYVAFNQFTGQLPIEYADWGQGDGLPTGPTGLGRYLWVNSNRLNGTLPPEYSSWADSVAHFDAGDNHIVGSIPAQWKSWSRIVFFSVLNNNLTGTLPPELSNWTWMSAFKVGGNRFVGTLPREYAAWGSTVRYFWTDRNHLNGTLPAEYKAWLIVSELNLDENEFHGTIPVEYSAMGSIPAQWKSWSRVLFFSVLNNNLTGTLPPELSNWTLMSDFKVGGNQFVGTLPREYAAWGLSVRYFWTDRNHLNGTLPAEYKAWSIANELNLDENEFHGTIPVEYSAMTLLASFVANDNQLSGTLPDVFGSAWKLVRLLAYNNKFTGTIPETFSQWTQLTSLRLSNNSFSGTLSPTFKTWSQILVFEVAYNRLEGQLPGEYSEWSLITTVSLNNNLLSGTLPERLGPGWQNILTLTAHNNTFLSGTLPTSFSLWAKVYNVYAGNNALSGSLPDSWASGMRSLLVLFLDNNKLSGTISTAFTAFSSLQVLNVAFNNLTGQLPSVVKWPGIYLVGLQGNTHLSGSIPLSWGVQGVFSPFIKIFSVCDTQLCGNASDLNFPLGFRCFTQEIVLGDITSNPFALLGLINDASFPEMSYSCPVPPPPTTPALPSPPPIVNVFDGTVKASIGTARAVSVYSSIVLTFVASPGVQTGMKMSLLQGALTASQLSRLCIIQSDDSDDDVTLTSFVDAANNPLGLDIYVGIDNDDASSLAAGSLVGNTAFVVGFGALLEVFSRVKKFIDVSHVAMAKNFGRVARTLGWTKRSSSNSHDEVTLLPATAATSYFMFLQPTVMNAIVLFGIGGGAALGISISIFTLWVGTGVWVVWTLRTVLVVTTPNIIVLFKIFPPPLSSDTKRRFLSPAAVSSTGTRRLSEAIKYIGTPLGEWVVPTDKKVAPTDKKVVPTDKKVAPTDKKVVPQPQRRASQRFYSRFSEFFTPYAKHHTWFGVVDVLVIGLSGAAQGIAVALTTRDPAHYACPSFYASTCVIMILAIAQMIACVVVQPLCLKLDIVILSIFGSVALLSEVLSLAEEPDAADVTATVGFFLQTVIALTIPFLTSHGEGTTINKLLVEDDAAPIPRNQLDNGDLSGRRHAPREVRRITTPCLNEPKSHTAVQQITGTQLGNLVKLLSMVAASKRGGKN</sequence>
<keyword evidence="14" id="KW-1185">Reference proteome</keyword>
<dbReference type="PANTHER" id="PTHR48005">
    <property type="entry name" value="LEUCINE RICH REPEAT KINASE 2"/>
    <property type="match status" value="1"/>
</dbReference>
<dbReference type="InterPro" id="IPR032675">
    <property type="entry name" value="LRR_dom_sf"/>
</dbReference>
<keyword evidence="5" id="KW-0677">Repeat</keyword>
<keyword evidence="6" id="KW-0547">Nucleotide-binding</keyword>
<dbReference type="PANTHER" id="PTHR48005:SF15">
    <property type="entry name" value="PROTEIN KINASE DOMAIN-CONTAINING PROTEIN"/>
    <property type="match status" value="1"/>
</dbReference>
<protein>
    <recommendedName>
        <fullName evidence="1">non-specific serine/threonine protein kinase</fullName>
        <ecNumber evidence="1">2.7.11.1</ecNumber>
    </recommendedName>
</protein>
<keyword evidence="9 12" id="KW-0472">Membrane</keyword>
<dbReference type="Pfam" id="PF00560">
    <property type="entry name" value="LRR_1"/>
    <property type="match status" value="1"/>
</dbReference>
<dbReference type="GO" id="GO:0004674">
    <property type="term" value="F:protein serine/threonine kinase activity"/>
    <property type="evidence" value="ECO:0007669"/>
    <property type="project" value="UniProtKB-KW"/>
</dbReference>
<evidence type="ECO:0000256" key="8">
    <source>
        <dbReference type="ARBA" id="ARBA00022840"/>
    </source>
</evidence>
<evidence type="ECO:0000256" key="5">
    <source>
        <dbReference type="ARBA" id="ARBA00022737"/>
    </source>
</evidence>
<keyword evidence="7" id="KW-0418">Kinase</keyword>
<name>A0A0S4J2M0_BODSA</name>
<dbReference type="Pfam" id="PF13855">
    <property type="entry name" value="LRR_8"/>
    <property type="match status" value="1"/>
</dbReference>
<dbReference type="GO" id="GO:0005524">
    <property type="term" value="F:ATP binding"/>
    <property type="evidence" value="ECO:0007669"/>
    <property type="project" value="UniProtKB-KW"/>
</dbReference>
<evidence type="ECO:0000313" key="13">
    <source>
        <dbReference type="EMBL" id="CUG46229.1"/>
    </source>
</evidence>
<evidence type="ECO:0000256" key="3">
    <source>
        <dbReference type="ARBA" id="ARBA00022614"/>
    </source>
</evidence>
<organism evidence="13 14">
    <name type="scientific">Bodo saltans</name>
    <name type="common">Flagellated protozoan</name>
    <dbReference type="NCBI Taxonomy" id="75058"/>
    <lineage>
        <taxon>Eukaryota</taxon>
        <taxon>Discoba</taxon>
        <taxon>Euglenozoa</taxon>
        <taxon>Kinetoplastea</taxon>
        <taxon>Metakinetoplastina</taxon>
        <taxon>Eubodonida</taxon>
        <taxon>Bodonidae</taxon>
        <taxon>Bodo</taxon>
    </lineage>
</organism>
<dbReference type="Proteomes" id="UP000051952">
    <property type="component" value="Unassembled WGS sequence"/>
</dbReference>